<dbReference type="SMART" id="SM00986">
    <property type="entry name" value="UDG"/>
    <property type="match status" value="1"/>
</dbReference>
<dbReference type="RefSeq" id="WP_157177388.1">
    <property type="nucleotide sequence ID" value="NZ_BMJP01000001.1"/>
</dbReference>
<protein>
    <submittedName>
        <fullName evidence="9">DNA polymerase</fullName>
        <ecNumber evidence="9">2.7.7.7</ecNumber>
    </submittedName>
</protein>
<dbReference type="InterPro" id="IPR005122">
    <property type="entry name" value="Uracil-DNA_glycosylase-like"/>
</dbReference>
<keyword evidence="5" id="KW-0408">Iron</keyword>
<sequence length="251" mass="26551">MDDLADALGALRWWRDAGVDTLVDDEPRDWLRPAAQLAPIAPAMPRESVEPLFEAADVVPPAAPAPAAETLPATLEAYAAWCADPATFPDLGPQRVCAAGDPASGIMILGDMPEPGDADAGMLMSGELGRLFDRILAAIGRDRASVYLAALCPARPAGGRIASATAAELVRAAHHHVALAAPKVLLLLGKEAMTAFGLDWPGARGHLHEINHIGGKTVAIATFHPRMLLQSPARKADLWADLRLLLQELDR</sequence>
<dbReference type="Gene3D" id="3.40.470.10">
    <property type="entry name" value="Uracil-DNA glycosylase-like domain"/>
    <property type="match status" value="1"/>
</dbReference>
<evidence type="ECO:0000256" key="6">
    <source>
        <dbReference type="ARBA" id="ARBA00023014"/>
    </source>
</evidence>
<dbReference type="GO" id="GO:0097506">
    <property type="term" value="F:deaminated base DNA N-glycosylase activity"/>
    <property type="evidence" value="ECO:0007669"/>
    <property type="project" value="UniProtKB-ARBA"/>
</dbReference>
<dbReference type="OrthoDB" id="5290748at2"/>
<dbReference type="SMART" id="SM00987">
    <property type="entry name" value="UreE_C"/>
    <property type="match status" value="1"/>
</dbReference>
<evidence type="ECO:0000313" key="9">
    <source>
        <dbReference type="EMBL" id="MBB5728175.1"/>
    </source>
</evidence>
<dbReference type="AlphaFoldDB" id="A0A7W9BQE4"/>
<evidence type="ECO:0000256" key="1">
    <source>
        <dbReference type="ARBA" id="ARBA00022485"/>
    </source>
</evidence>
<dbReference type="InterPro" id="IPR051536">
    <property type="entry name" value="UDG_Type-4/5"/>
</dbReference>
<keyword evidence="10" id="KW-1185">Reference proteome</keyword>
<dbReference type="GO" id="GO:0006281">
    <property type="term" value="P:DNA repair"/>
    <property type="evidence" value="ECO:0007669"/>
    <property type="project" value="UniProtKB-KW"/>
</dbReference>
<evidence type="ECO:0000256" key="2">
    <source>
        <dbReference type="ARBA" id="ARBA00022723"/>
    </source>
</evidence>
<dbReference type="Proteomes" id="UP000546701">
    <property type="component" value="Unassembled WGS sequence"/>
</dbReference>
<reference evidence="9 10" key="1">
    <citation type="submission" date="2020-08" db="EMBL/GenBank/DDBJ databases">
        <title>Genomic Encyclopedia of Type Strains, Phase IV (KMG-IV): sequencing the most valuable type-strain genomes for metagenomic binning, comparative biology and taxonomic classification.</title>
        <authorList>
            <person name="Goeker M."/>
        </authorList>
    </citation>
    <scope>NUCLEOTIDE SEQUENCE [LARGE SCALE GENOMIC DNA]</scope>
    <source>
        <strain evidence="9 10">DSM 103336</strain>
    </source>
</reference>
<evidence type="ECO:0000256" key="7">
    <source>
        <dbReference type="ARBA" id="ARBA00023204"/>
    </source>
</evidence>
<dbReference type="PANTHER" id="PTHR33693">
    <property type="entry name" value="TYPE-5 URACIL-DNA GLYCOSYLASE"/>
    <property type="match status" value="1"/>
</dbReference>
<keyword evidence="9" id="KW-0548">Nucleotidyltransferase</keyword>
<keyword evidence="3" id="KW-0227">DNA damage</keyword>
<dbReference type="SUPFAM" id="SSF52141">
    <property type="entry name" value="Uracil-DNA glycosylase-like"/>
    <property type="match status" value="1"/>
</dbReference>
<evidence type="ECO:0000256" key="4">
    <source>
        <dbReference type="ARBA" id="ARBA00022801"/>
    </source>
</evidence>
<evidence type="ECO:0000256" key="5">
    <source>
        <dbReference type="ARBA" id="ARBA00023004"/>
    </source>
</evidence>
<dbReference type="GO" id="GO:0051539">
    <property type="term" value="F:4 iron, 4 sulfur cluster binding"/>
    <property type="evidence" value="ECO:0007669"/>
    <property type="project" value="UniProtKB-KW"/>
</dbReference>
<name>A0A7W9BQE4_9SPHN</name>
<dbReference type="GO" id="GO:0046872">
    <property type="term" value="F:metal ion binding"/>
    <property type="evidence" value="ECO:0007669"/>
    <property type="project" value="UniProtKB-KW"/>
</dbReference>
<gene>
    <name evidence="9" type="ORF">FHS99_000645</name>
</gene>
<dbReference type="GO" id="GO:0003887">
    <property type="term" value="F:DNA-directed DNA polymerase activity"/>
    <property type="evidence" value="ECO:0007669"/>
    <property type="project" value="UniProtKB-EC"/>
</dbReference>
<accession>A0A7W9BQE4</accession>
<keyword evidence="7" id="KW-0234">DNA repair</keyword>
<dbReference type="InterPro" id="IPR036895">
    <property type="entry name" value="Uracil-DNA_glycosylase-like_sf"/>
</dbReference>
<feature type="domain" description="Uracil-DNA glycosylase-like" evidence="8">
    <location>
        <begin position="97"/>
        <end position="243"/>
    </location>
</feature>
<comment type="caution">
    <text evidence="9">The sequence shown here is derived from an EMBL/GenBank/DDBJ whole genome shotgun (WGS) entry which is preliminary data.</text>
</comment>
<keyword evidence="6" id="KW-0411">Iron-sulfur</keyword>
<dbReference type="EMBL" id="JACIJR010000002">
    <property type="protein sequence ID" value="MBB5728175.1"/>
    <property type="molecule type" value="Genomic_DNA"/>
</dbReference>
<keyword evidence="1" id="KW-0004">4Fe-4S</keyword>
<dbReference type="EC" id="2.7.7.7" evidence="9"/>
<keyword evidence="9" id="KW-0808">Transferase</keyword>
<keyword evidence="2" id="KW-0479">Metal-binding</keyword>
<evidence type="ECO:0000259" key="8">
    <source>
        <dbReference type="SMART" id="SM00986"/>
    </source>
</evidence>
<dbReference type="Pfam" id="PF03167">
    <property type="entry name" value="UDG"/>
    <property type="match status" value="1"/>
</dbReference>
<organism evidence="9 10">
    <name type="scientific">Sphingomonas prati</name>
    <dbReference type="NCBI Taxonomy" id="1843237"/>
    <lineage>
        <taxon>Bacteria</taxon>
        <taxon>Pseudomonadati</taxon>
        <taxon>Pseudomonadota</taxon>
        <taxon>Alphaproteobacteria</taxon>
        <taxon>Sphingomonadales</taxon>
        <taxon>Sphingomonadaceae</taxon>
        <taxon>Sphingomonas</taxon>
    </lineage>
</organism>
<evidence type="ECO:0000256" key="3">
    <source>
        <dbReference type="ARBA" id="ARBA00022763"/>
    </source>
</evidence>
<keyword evidence="4" id="KW-0378">Hydrolase</keyword>
<evidence type="ECO:0000313" key="10">
    <source>
        <dbReference type="Proteomes" id="UP000546701"/>
    </source>
</evidence>
<dbReference type="PANTHER" id="PTHR33693:SF1">
    <property type="entry name" value="TYPE-4 URACIL-DNA GLYCOSYLASE"/>
    <property type="match status" value="1"/>
</dbReference>
<proteinExistence type="predicted"/>